<dbReference type="Proteomes" id="UP000284751">
    <property type="component" value="Unassembled WGS sequence"/>
</dbReference>
<protein>
    <submittedName>
        <fullName evidence="3">Uncharacterized protein</fullName>
    </submittedName>
</protein>
<keyword evidence="2" id="KW-0812">Transmembrane</keyword>
<evidence type="ECO:0000313" key="3">
    <source>
        <dbReference type="EMBL" id="RGQ40717.1"/>
    </source>
</evidence>
<dbReference type="AlphaFoldDB" id="A0A412AXD1"/>
<proteinExistence type="predicted"/>
<accession>A0A412AXD1</accession>
<feature type="region of interest" description="Disordered" evidence="1">
    <location>
        <begin position="88"/>
        <end position="109"/>
    </location>
</feature>
<feature type="compositionally biased region" description="Basic and acidic residues" evidence="1">
    <location>
        <begin position="88"/>
        <end position="104"/>
    </location>
</feature>
<sequence>MYIRGWGNSPNGTALYKYGDDSFYHSVLVPYNLTPVSTATIYAIWKENPEPPAGAAAPQLRINTRTNEWEVSYDDGGTWTSLGVKATGEKGEQGANGRDGKDGADGITPQLRISSDNIWEISYDGGQTWTSLNVKATGDKGDTGTAGKDGRDGADGKDGLVPYIGTNGNWWLGDTDTGVQASVKGDKGSPGRNGATGADGKSGKDGVGIFKAEINADGELVLSYTDGTTVNLGKVVGADGKDGLTPFIGEADTGVSAAADSAAPASSDSVCVTSPVLIVIGFAAGLALLGNIGLILYIVLKKKKSLV</sequence>
<gene>
    <name evidence="3" type="ORF">DWY99_07510</name>
</gene>
<dbReference type="Gene3D" id="2.60.120.220">
    <property type="entry name" value="Satellite virus coat domain"/>
    <property type="match status" value="1"/>
</dbReference>
<evidence type="ECO:0000256" key="1">
    <source>
        <dbReference type="SAM" id="MobiDB-lite"/>
    </source>
</evidence>
<keyword evidence="2" id="KW-1133">Transmembrane helix</keyword>
<evidence type="ECO:0000313" key="4">
    <source>
        <dbReference type="Proteomes" id="UP000284751"/>
    </source>
</evidence>
<dbReference type="EMBL" id="QRTC01000025">
    <property type="protein sequence ID" value="RGQ40717.1"/>
    <property type="molecule type" value="Genomic_DNA"/>
</dbReference>
<feature type="region of interest" description="Disordered" evidence="1">
    <location>
        <begin position="134"/>
        <end position="160"/>
    </location>
</feature>
<comment type="caution">
    <text evidence="3">The sequence shown here is derived from an EMBL/GenBank/DDBJ whole genome shotgun (WGS) entry which is preliminary data.</text>
</comment>
<organism evidence="3 4">
    <name type="scientific">[Clostridium] leptum</name>
    <dbReference type="NCBI Taxonomy" id="1535"/>
    <lineage>
        <taxon>Bacteria</taxon>
        <taxon>Bacillati</taxon>
        <taxon>Bacillota</taxon>
        <taxon>Clostridia</taxon>
        <taxon>Eubacteriales</taxon>
        <taxon>Oscillospiraceae</taxon>
        <taxon>Oscillospiraceae incertae sedis</taxon>
    </lineage>
</organism>
<feature type="transmembrane region" description="Helical" evidence="2">
    <location>
        <begin position="276"/>
        <end position="300"/>
    </location>
</feature>
<evidence type="ECO:0000256" key="2">
    <source>
        <dbReference type="SAM" id="Phobius"/>
    </source>
</evidence>
<name>A0A412AXD1_9FIRM</name>
<keyword evidence="2" id="KW-0472">Membrane</keyword>
<dbReference type="PANTHER" id="PTHR24637">
    <property type="entry name" value="COLLAGEN"/>
    <property type="match status" value="1"/>
</dbReference>
<feature type="region of interest" description="Disordered" evidence="1">
    <location>
        <begin position="175"/>
        <end position="200"/>
    </location>
</feature>
<reference evidence="3 4" key="1">
    <citation type="submission" date="2018-08" db="EMBL/GenBank/DDBJ databases">
        <title>A genome reference for cultivated species of the human gut microbiota.</title>
        <authorList>
            <person name="Zou Y."/>
            <person name="Xue W."/>
            <person name="Luo G."/>
        </authorList>
    </citation>
    <scope>NUCLEOTIDE SEQUENCE [LARGE SCALE GENOMIC DNA]</scope>
    <source>
        <strain evidence="3 4">AF28-26</strain>
    </source>
</reference>
<feature type="compositionally biased region" description="Basic and acidic residues" evidence="1">
    <location>
        <begin position="137"/>
        <end position="158"/>
    </location>
</feature>